<dbReference type="GO" id="GO:0004674">
    <property type="term" value="F:protein serine/threonine kinase activity"/>
    <property type="evidence" value="ECO:0007669"/>
    <property type="project" value="UniProtKB-KW"/>
</dbReference>
<keyword evidence="3" id="KW-0808">Transferase</keyword>
<dbReference type="InterPro" id="IPR017441">
    <property type="entry name" value="Protein_kinase_ATP_BS"/>
</dbReference>
<evidence type="ECO:0000256" key="5">
    <source>
        <dbReference type="ARBA" id="ARBA00022777"/>
    </source>
</evidence>
<dbReference type="SUPFAM" id="SSF56112">
    <property type="entry name" value="Protein kinase-like (PK-like)"/>
    <property type="match status" value="1"/>
</dbReference>
<dbReference type="PROSITE" id="PS00107">
    <property type="entry name" value="PROTEIN_KINASE_ATP"/>
    <property type="match status" value="1"/>
</dbReference>
<keyword evidence="9" id="KW-0472">Membrane</keyword>
<dbReference type="Pfam" id="PF00069">
    <property type="entry name" value="Pkinase"/>
    <property type="match status" value="1"/>
</dbReference>
<dbReference type="InterPro" id="IPR000719">
    <property type="entry name" value="Prot_kinase_dom"/>
</dbReference>
<feature type="binding site" evidence="7">
    <location>
        <position position="46"/>
    </location>
    <ligand>
        <name>ATP</name>
        <dbReference type="ChEBI" id="CHEBI:30616"/>
    </ligand>
</feature>
<dbReference type="EMBL" id="BIFR01000001">
    <property type="protein sequence ID" value="GCE13294.1"/>
    <property type="molecule type" value="Genomic_DNA"/>
</dbReference>
<feature type="region of interest" description="Disordered" evidence="8">
    <location>
        <begin position="298"/>
        <end position="318"/>
    </location>
</feature>
<evidence type="ECO:0000256" key="9">
    <source>
        <dbReference type="SAM" id="Phobius"/>
    </source>
</evidence>
<sequence>MATTRGQHLIGKTLGSCVLERLLGYGGSSAVFLAQQEQPRRKVAIKVYLPRTGMDRRMQRDFYRRFLHEAEAASKLDHPNILPIYSYGEEEGLPYIVMPYMEGGTLSQYMAKRRVLSLPEANWYLEQLASALHYAHEHGCVHCDVKPANILLSDKGHVVLSDFGIARLTRTDREGTPTEVNTPNAVMGTPDYISPEQALGHKLDGRSDIYSLAVTLFFLLTRQLPFKADSAIALALMHVHESPPALSLRRADITPGVDRVLQKALAKDPQDRFQTPLEFSQAFSAAVAAAAEKKSSPSRGKYLTDIEGDEDEPLSGPQPVTIVTRQIARRSSWLHSWNGGRLLLTAFSLLLLGIIIGLFVFQSIASRSSRVAHGLATTPTPVVLNLFAKTDNWSDNCSCFFDSTKQSYHVQNNLDNGAVLAQYYGPSMSNFLLTVTLTETRHTAHTADFYGIVFRESNDQGQYYLFEIAPSLSQYAFLRYDNRTQGAWCTIHPENATQGPWCFISTGSAPSLLTGVGQSNVVTIEAKGNHFAFTINGVPMDSSPVDTLPARSTGSFGLFVENQGIEAAFSHFTVRQLP</sequence>
<reference evidence="12" key="1">
    <citation type="submission" date="2018-12" db="EMBL/GenBank/DDBJ databases">
        <title>Tengunoibacter tsumagoiensis gen. nov., sp. nov., Dictyobacter kobayashii sp. nov., D. alpinus sp. nov., and D. joshuensis sp. nov. and description of Dictyobacteraceae fam. nov. within the order Ktedonobacterales isolated from Tengu-no-mugimeshi.</title>
        <authorList>
            <person name="Wang C.M."/>
            <person name="Zheng Y."/>
            <person name="Sakai Y."/>
            <person name="Toyoda A."/>
            <person name="Minakuchi Y."/>
            <person name="Abe K."/>
            <person name="Yokota A."/>
            <person name="Yabe S."/>
        </authorList>
    </citation>
    <scope>NUCLEOTIDE SEQUENCE [LARGE SCALE GENOMIC DNA]</scope>
    <source>
        <strain evidence="12">Uno3</strain>
    </source>
</reference>
<feature type="domain" description="Protein kinase" evidence="10">
    <location>
        <begin position="17"/>
        <end position="284"/>
    </location>
</feature>
<comment type="caution">
    <text evidence="11">The sequence shown here is derived from an EMBL/GenBank/DDBJ whole genome shotgun (WGS) entry which is preliminary data.</text>
</comment>
<dbReference type="Gene3D" id="1.10.510.10">
    <property type="entry name" value="Transferase(Phosphotransferase) domain 1"/>
    <property type="match status" value="1"/>
</dbReference>
<dbReference type="AlphaFoldDB" id="A0A402A2E1"/>
<evidence type="ECO:0000256" key="8">
    <source>
        <dbReference type="SAM" id="MobiDB-lite"/>
    </source>
</evidence>
<dbReference type="OrthoDB" id="9814968at2"/>
<dbReference type="PROSITE" id="PS00108">
    <property type="entry name" value="PROTEIN_KINASE_ST"/>
    <property type="match status" value="1"/>
</dbReference>
<dbReference type="PROSITE" id="PS50011">
    <property type="entry name" value="PROTEIN_KINASE_DOM"/>
    <property type="match status" value="1"/>
</dbReference>
<keyword evidence="12" id="KW-1185">Reference proteome</keyword>
<dbReference type="EC" id="2.7.11.1" evidence="1"/>
<proteinExistence type="predicted"/>
<keyword evidence="9" id="KW-0812">Transmembrane</keyword>
<keyword evidence="6 7" id="KW-0067">ATP-binding</keyword>
<evidence type="ECO:0000256" key="1">
    <source>
        <dbReference type="ARBA" id="ARBA00012513"/>
    </source>
</evidence>
<dbReference type="PANTHER" id="PTHR43289:SF6">
    <property type="entry name" value="SERINE_THREONINE-PROTEIN KINASE NEKL-3"/>
    <property type="match status" value="1"/>
</dbReference>
<feature type="transmembrane region" description="Helical" evidence="9">
    <location>
        <begin position="342"/>
        <end position="361"/>
    </location>
</feature>
<accession>A0A402A2E1</accession>
<keyword evidence="9" id="KW-1133">Transmembrane helix</keyword>
<dbReference type="RefSeq" id="WP_126580836.1">
    <property type="nucleotide sequence ID" value="NZ_BIFR01000001.1"/>
</dbReference>
<evidence type="ECO:0000256" key="3">
    <source>
        <dbReference type="ARBA" id="ARBA00022679"/>
    </source>
</evidence>
<dbReference type="InterPro" id="IPR011009">
    <property type="entry name" value="Kinase-like_dom_sf"/>
</dbReference>
<dbReference type="SMART" id="SM00220">
    <property type="entry name" value="S_TKc"/>
    <property type="match status" value="1"/>
</dbReference>
<evidence type="ECO:0000256" key="2">
    <source>
        <dbReference type="ARBA" id="ARBA00022527"/>
    </source>
</evidence>
<dbReference type="CDD" id="cd14014">
    <property type="entry name" value="STKc_PknB_like"/>
    <property type="match status" value="1"/>
</dbReference>
<dbReference type="InterPro" id="IPR008271">
    <property type="entry name" value="Ser/Thr_kinase_AS"/>
</dbReference>
<dbReference type="PANTHER" id="PTHR43289">
    <property type="entry name" value="MITOGEN-ACTIVATED PROTEIN KINASE KINASE KINASE 20-RELATED"/>
    <property type="match status" value="1"/>
</dbReference>
<dbReference type="Gene3D" id="3.30.200.20">
    <property type="entry name" value="Phosphorylase Kinase, domain 1"/>
    <property type="match status" value="1"/>
</dbReference>
<keyword evidence="4 7" id="KW-0547">Nucleotide-binding</keyword>
<evidence type="ECO:0000256" key="6">
    <source>
        <dbReference type="ARBA" id="ARBA00022840"/>
    </source>
</evidence>
<evidence type="ECO:0000256" key="4">
    <source>
        <dbReference type="ARBA" id="ARBA00022741"/>
    </source>
</evidence>
<evidence type="ECO:0000313" key="11">
    <source>
        <dbReference type="EMBL" id="GCE13294.1"/>
    </source>
</evidence>
<gene>
    <name evidence="11" type="ORF">KTT_31530</name>
</gene>
<evidence type="ECO:0000256" key="7">
    <source>
        <dbReference type="PROSITE-ProRule" id="PRU10141"/>
    </source>
</evidence>
<dbReference type="Gene3D" id="2.60.120.560">
    <property type="entry name" value="Exo-inulinase, domain 1"/>
    <property type="match status" value="1"/>
</dbReference>
<dbReference type="Proteomes" id="UP000287352">
    <property type="component" value="Unassembled WGS sequence"/>
</dbReference>
<protein>
    <recommendedName>
        <fullName evidence="1">non-specific serine/threonine protein kinase</fullName>
        <ecNumber evidence="1">2.7.11.1</ecNumber>
    </recommendedName>
</protein>
<evidence type="ECO:0000259" key="10">
    <source>
        <dbReference type="PROSITE" id="PS50011"/>
    </source>
</evidence>
<name>A0A402A2E1_9CHLR</name>
<organism evidence="11 12">
    <name type="scientific">Tengunoibacter tsumagoiensis</name>
    <dbReference type="NCBI Taxonomy" id="2014871"/>
    <lineage>
        <taxon>Bacteria</taxon>
        <taxon>Bacillati</taxon>
        <taxon>Chloroflexota</taxon>
        <taxon>Ktedonobacteria</taxon>
        <taxon>Ktedonobacterales</taxon>
        <taxon>Dictyobacteraceae</taxon>
        <taxon>Tengunoibacter</taxon>
    </lineage>
</organism>
<evidence type="ECO:0000313" key="12">
    <source>
        <dbReference type="Proteomes" id="UP000287352"/>
    </source>
</evidence>
<dbReference type="FunFam" id="1.10.510.10:FF:000021">
    <property type="entry name" value="Serine/threonine protein kinase"/>
    <property type="match status" value="1"/>
</dbReference>
<keyword evidence="2" id="KW-0723">Serine/threonine-protein kinase</keyword>
<dbReference type="GO" id="GO:0005524">
    <property type="term" value="F:ATP binding"/>
    <property type="evidence" value="ECO:0007669"/>
    <property type="project" value="UniProtKB-UniRule"/>
</dbReference>
<keyword evidence="5" id="KW-0418">Kinase</keyword>